<accession>A0A098C197</accession>
<dbReference type="OrthoDB" id="9806388at2"/>
<evidence type="ECO:0000313" key="4">
    <source>
        <dbReference type="Proteomes" id="UP000032417"/>
    </source>
</evidence>
<dbReference type="EMBL" id="LN515532">
    <property type="protein sequence ID" value="CEA16690.1"/>
    <property type="molecule type" value="Genomic_DNA"/>
</dbReference>
<dbReference type="HOGENOM" id="CLU_017266_10_0_10"/>
<dbReference type="InterPro" id="IPR050659">
    <property type="entry name" value="Peptidase_M24B"/>
</dbReference>
<keyword evidence="4" id="KW-1185">Reference proteome</keyword>
<dbReference type="InterPro" id="IPR036005">
    <property type="entry name" value="Creatinase/aminopeptidase-like"/>
</dbReference>
<dbReference type="Gene3D" id="3.40.350.10">
    <property type="entry name" value="Creatinase/prolidase N-terminal domain"/>
    <property type="match status" value="1"/>
</dbReference>
<dbReference type="Gene3D" id="3.90.230.10">
    <property type="entry name" value="Creatinase/methionine aminopeptidase superfamily"/>
    <property type="match status" value="1"/>
</dbReference>
<dbReference type="Pfam" id="PF01321">
    <property type="entry name" value="Creatinase_N"/>
    <property type="match status" value="1"/>
</dbReference>
<dbReference type="STRING" id="1562970.ING2E5B_1953"/>
<name>A0A098C197_9BACT</name>
<evidence type="ECO:0000313" key="3">
    <source>
        <dbReference type="EMBL" id="CEA16690.1"/>
    </source>
</evidence>
<protein>
    <recommendedName>
        <fullName evidence="5">Peptidase M24</fullName>
    </recommendedName>
</protein>
<dbReference type="Proteomes" id="UP000032417">
    <property type="component" value="Chromosome 1"/>
</dbReference>
<dbReference type="InterPro" id="IPR000587">
    <property type="entry name" value="Creatinase_N"/>
</dbReference>
<dbReference type="SUPFAM" id="SSF53092">
    <property type="entry name" value="Creatinase/prolidase N-terminal domain"/>
    <property type="match status" value="1"/>
</dbReference>
<dbReference type="PANTHER" id="PTHR46112">
    <property type="entry name" value="AMINOPEPTIDASE"/>
    <property type="match status" value="1"/>
</dbReference>
<dbReference type="SUPFAM" id="SSF55920">
    <property type="entry name" value="Creatinase/aminopeptidase"/>
    <property type="match status" value="1"/>
</dbReference>
<feature type="domain" description="Peptidase M24" evidence="1">
    <location>
        <begin position="140"/>
        <end position="372"/>
    </location>
</feature>
<evidence type="ECO:0008006" key="5">
    <source>
        <dbReference type="Google" id="ProtNLM"/>
    </source>
</evidence>
<evidence type="ECO:0000259" key="1">
    <source>
        <dbReference type="Pfam" id="PF00557"/>
    </source>
</evidence>
<reference evidence="3 4" key="1">
    <citation type="submission" date="2014-08" db="EMBL/GenBank/DDBJ databases">
        <authorList>
            <person name="Wibberg D."/>
        </authorList>
    </citation>
    <scope>NUCLEOTIDE SEQUENCE [LARGE SCALE GENOMIC DNA]</scope>
    <source>
        <strain evidence="4">ING2-E5B</strain>
    </source>
</reference>
<evidence type="ECO:0000259" key="2">
    <source>
        <dbReference type="Pfam" id="PF01321"/>
    </source>
</evidence>
<sequence>MNKLAKEESQLKFEKIQNILGKENADAAIITSSVNQYWLCGFIFDGYLYITKEREPILFVRRPSDLIDDRIITIRKPEQIPDLLKEIGLLSPKRVFIEADQLTFNAANRLQAALEMPELLNISNIIRKIRSIKSVSELNQMRECADIHSEVYKLIPSLYRKGMSDLQLQIEIEREMRLHGSIGIFRSYGENMDIFMGSMLAGNNAQSASPYDYALGGKGISPLLPLGANGTILKPGTTLMVDMAGNYKPYMDDMSRTFVIEHAPDIAYKAHSISIEIHNEVKKQAKAGLLCSDIYSIAEDIVNSNGLQKYFMGTVQQAKFIGHGVGLEINEPPVITPRSNETLESGMAFALEPKFVLPNIGAVGIENTYIVHHDGIENITKFEEELIVLN</sequence>
<feature type="domain" description="Creatinase N-terminal" evidence="2">
    <location>
        <begin position="14"/>
        <end position="132"/>
    </location>
</feature>
<dbReference type="PATRIC" id="fig|1562970.3.peg.1932"/>
<dbReference type="AlphaFoldDB" id="A0A098C197"/>
<dbReference type="InterPro" id="IPR000994">
    <property type="entry name" value="Pept_M24"/>
</dbReference>
<dbReference type="Pfam" id="PF00557">
    <property type="entry name" value="Peptidase_M24"/>
    <property type="match status" value="1"/>
</dbReference>
<proteinExistence type="predicted"/>
<dbReference type="PANTHER" id="PTHR46112:SF2">
    <property type="entry name" value="XAA-PRO AMINOPEPTIDASE P-RELATED"/>
    <property type="match status" value="1"/>
</dbReference>
<dbReference type="CDD" id="cd01066">
    <property type="entry name" value="APP_MetAP"/>
    <property type="match status" value="1"/>
</dbReference>
<organism evidence="3 4">
    <name type="scientific">Fermentimonas caenicola</name>
    <dbReference type="NCBI Taxonomy" id="1562970"/>
    <lineage>
        <taxon>Bacteria</taxon>
        <taxon>Pseudomonadati</taxon>
        <taxon>Bacteroidota</taxon>
        <taxon>Bacteroidia</taxon>
        <taxon>Bacteroidales</taxon>
        <taxon>Dysgonomonadaceae</taxon>
        <taxon>Fermentimonas</taxon>
    </lineage>
</organism>
<gene>
    <name evidence="3" type="ORF">ING2E5B_1953</name>
</gene>
<dbReference type="InterPro" id="IPR029149">
    <property type="entry name" value="Creatin/AminoP/Spt16_N"/>
</dbReference>
<dbReference type="KEGG" id="pbt:ING2E5B_1953"/>